<proteinExistence type="predicted"/>
<gene>
    <name evidence="1" type="ORF">ASPZODRAFT_128096</name>
</gene>
<name>A0A1L9SQW8_9EURO</name>
<dbReference type="EMBL" id="KV878337">
    <property type="protein sequence ID" value="OJJ49610.1"/>
    <property type="molecule type" value="Genomic_DNA"/>
</dbReference>
<dbReference type="RefSeq" id="XP_022584120.1">
    <property type="nucleotide sequence ID" value="XM_022721926.1"/>
</dbReference>
<evidence type="ECO:0000313" key="1">
    <source>
        <dbReference type="EMBL" id="OJJ49610.1"/>
    </source>
</evidence>
<organism evidence="1 2">
    <name type="scientific">Penicilliopsis zonata CBS 506.65</name>
    <dbReference type="NCBI Taxonomy" id="1073090"/>
    <lineage>
        <taxon>Eukaryota</taxon>
        <taxon>Fungi</taxon>
        <taxon>Dikarya</taxon>
        <taxon>Ascomycota</taxon>
        <taxon>Pezizomycotina</taxon>
        <taxon>Eurotiomycetes</taxon>
        <taxon>Eurotiomycetidae</taxon>
        <taxon>Eurotiales</taxon>
        <taxon>Aspergillaceae</taxon>
        <taxon>Penicilliopsis</taxon>
    </lineage>
</organism>
<dbReference type="GeneID" id="34608391"/>
<dbReference type="SUPFAM" id="SSF53335">
    <property type="entry name" value="S-adenosyl-L-methionine-dependent methyltransferases"/>
    <property type="match status" value="1"/>
</dbReference>
<dbReference type="GO" id="GO:0008168">
    <property type="term" value="F:methyltransferase activity"/>
    <property type="evidence" value="ECO:0007669"/>
    <property type="project" value="TreeGrafter"/>
</dbReference>
<dbReference type="OrthoDB" id="2013972at2759"/>
<sequence>MILWGYSEEQTGNNEMSATKVPDYWTTIIKSKTCQNPPSSLLSSSHLPLSPTSTAEKASLLTMTDSKTIPSKAPAGRTKGIPAGLSVEFRIEADTFPTDDGNPSPTHGDELSMCSTSVSSSVLAHEYKHGRRYHSYQGGSYLFPNDKEEQERLNINHHIYYRALNNRLFLAPITLAGKRVLDVGTGTGIWAMELAHLHPEAEEIVGNDLSPIQPRWCPANVSFIIDDIEKDWVEPRPYDFIHCRYLCGSIGDWPRLVRQCFENLQPGGWIEFQEGDYTIYSEDGTLAPDNYIAVLMTHLADACRRVGKPIDMAPSIKALVQAQGFQNVRESIYNLPLGKWPKNPRMKEIGAFSALQVVEGVDALTAAPFSEVLGWSKEEIRVLKDGVRRDSKRRDVHAMWNFHVITAQKPK</sequence>
<dbReference type="PANTHER" id="PTHR43591:SF10">
    <property type="entry name" value="ABC TRANSMEMBRANE TYPE-1 DOMAIN-CONTAINING PROTEIN-RELATED"/>
    <property type="match status" value="1"/>
</dbReference>
<dbReference type="VEuPathDB" id="FungiDB:ASPZODRAFT_128096"/>
<keyword evidence="2" id="KW-1185">Reference proteome</keyword>
<evidence type="ECO:0000313" key="2">
    <source>
        <dbReference type="Proteomes" id="UP000184188"/>
    </source>
</evidence>
<dbReference type="InterPro" id="IPR029063">
    <property type="entry name" value="SAM-dependent_MTases_sf"/>
</dbReference>
<dbReference type="STRING" id="1073090.A0A1L9SQW8"/>
<dbReference type="Pfam" id="PF13489">
    <property type="entry name" value="Methyltransf_23"/>
    <property type="match status" value="1"/>
</dbReference>
<dbReference type="PANTHER" id="PTHR43591">
    <property type="entry name" value="METHYLTRANSFERASE"/>
    <property type="match status" value="1"/>
</dbReference>
<dbReference type="Gene3D" id="3.40.50.150">
    <property type="entry name" value="Vaccinia Virus protein VP39"/>
    <property type="match status" value="1"/>
</dbReference>
<protein>
    <recommendedName>
        <fullName evidence="3">Methyltransferase domain-containing protein</fullName>
    </recommendedName>
</protein>
<dbReference type="Proteomes" id="UP000184188">
    <property type="component" value="Unassembled WGS sequence"/>
</dbReference>
<dbReference type="AlphaFoldDB" id="A0A1L9SQW8"/>
<accession>A0A1L9SQW8</accession>
<reference evidence="2" key="1">
    <citation type="journal article" date="2017" name="Genome Biol.">
        <title>Comparative genomics reveals high biological diversity and specific adaptations in the industrially and medically important fungal genus Aspergillus.</title>
        <authorList>
            <person name="de Vries R.P."/>
            <person name="Riley R."/>
            <person name="Wiebenga A."/>
            <person name="Aguilar-Osorio G."/>
            <person name="Amillis S."/>
            <person name="Uchima C.A."/>
            <person name="Anderluh G."/>
            <person name="Asadollahi M."/>
            <person name="Askin M."/>
            <person name="Barry K."/>
            <person name="Battaglia E."/>
            <person name="Bayram O."/>
            <person name="Benocci T."/>
            <person name="Braus-Stromeyer S.A."/>
            <person name="Caldana C."/>
            <person name="Canovas D."/>
            <person name="Cerqueira G.C."/>
            <person name="Chen F."/>
            <person name="Chen W."/>
            <person name="Choi C."/>
            <person name="Clum A."/>
            <person name="Dos Santos R.A."/>
            <person name="Damasio A.R."/>
            <person name="Diallinas G."/>
            <person name="Emri T."/>
            <person name="Fekete E."/>
            <person name="Flipphi M."/>
            <person name="Freyberg S."/>
            <person name="Gallo A."/>
            <person name="Gournas C."/>
            <person name="Habgood R."/>
            <person name="Hainaut M."/>
            <person name="Harispe M.L."/>
            <person name="Henrissat B."/>
            <person name="Hilden K.S."/>
            <person name="Hope R."/>
            <person name="Hossain A."/>
            <person name="Karabika E."/>
            <person name="Karaffa L."/>
            <person name="Karanyi Z."/>
            <person name="Krasevec N."/>
            <person name="Kuo A."/>
            <person name="Kusch H."/>
            <person name="LaButti K."/>
            <person name="Lagendijk E.L."/>
            <person name="Lapidus A."/>
            <person name="Levasseur A."/>
            <person name="Lindquist E."/>
            <person name="Lipzen A."/>
            <person name="Logrieco A.F."/>
            <person name="MacCabe A."/>
            <person name="Maekelae M.R."/>
            <person name="Malavazi I."/>
            <person name="Melin P."/>
            <person name="Meyer V."/>
            <person name="Mielnichuk N."/>
            <person name="Miskei M."/>
            <person name="Molnar A.P."/>
            <person name="Mule G."/>
            <person name="Ngan C.Y."/>
            <person name="Orejas M."/>
            <person name="Orosz E."/>
            <person name="Ouedraogo J.P."/>
            <person name="Overkamp K.M."/>
            <person name="Park H.-S."/>
            <person name="Perrone G."/>
            <person name="Piumi F."/>
            <person name="Punt P.J."/>
            <person name="Ram A.F."/>
            <person name="Ramon A."/>
            <person name="Rauscher S."/>
            <person name="Record E."/>
            <person name="Riano-Pachon D.M."/>
            <person name="Robert V."/>
            <person name="Roehrig J."/>
            <person name="Ruller R."/>
            <person name="Salamov A."/>
            <person name="Salih N.S."/>
            <person name="Samson R.A."/>
            <person name="Sandor E."/>
            <person name="Sanguinetti M."/>
            <person name="Schuetze T."/>
            <person name="Sepcic K."/>
            <person name="Shelest E."/>
            <person name="Sherlock G."/>
            <person name="Sophianopoulou V."/>
            <person name="Squina F.M."/>
            <person name="Sun H."/>
            <person name="Susca A."/>
            <person name="Todd R.B."/>
            <person name="Tsang A."/>
            <person name="Unkles S.E."/>
            <person name="van de Wiele N."/>
            <person name="van Rossen-Uffink D."/>
            <person name="Oliveira J.V."/>
            <person name="Vesth T.C."/>
            <person name="Visser J."/>
            <person name="Yu J.-H."/>
            <person name="Zhou M."/>
            <person name="Andersen M.R."/>
            <person name="Archer D.B."/>
            <person name="Baker S.E."/>
            <person name="Benoit I."/>
            <person name="Brakhage A.A."/>
            <person name="Braus G.H."/>
            <person name="Fischer R."/>
            <person name="Frisvad J.C."/>
            <person name="Goldman G.H."/>
            <person name="Houbraken J."/>
            <person name="Oakley B."/>
            <person name="Pocsi I."/>
            <person name="Scazzocchio C."/>
            <person name="Seiboth B."/>
            <person name="vanKuyk P.A."/>
            <person name="Wortman J."/>
            <person name="Dyer P.S."/>
            <person name="Grigoriev I.V."/>
        </authorList>
    </citation>
    <scope>NUCLEOTIDE SEQUENCE [LARGE SCALE GENOMIC DNA]</scope>
    <source>
        <strain evidence="2">CBS 506.65</strain>
    </source>
</reference>
<dbReference type="CDD" id="cd02440">
    <property type="entry name" value="AdoMet_MTases"/>
    <property type="match status" value="1"/>
</dbReference>
<evidence type="ECO:0008006" key="3">
    <source>
        <dbReference type="Google" id="ProtNLM"/>
    </source>
</evidence>